<evidence type="ECO:0000313" key="17">
    <source>
        <dbReference type="EMBL" id="RKO99047.1"/>
    </source>
</evidence>
<dbReference type="GO" id="GO:0003862">
    <property type="term" value="F:3-isopropylmalate dehydrogenase activity"/>
    <property type="evidence" value="ECO:0007669"/>
    <property type="project" value="UniProtKB-EC"/>
</dbReference>
<dbReference type="Proteomes" id="UP000268535">
    <property type="component" value="Unassembled WGS sequence"/>
</dbReference>
<dbReference type="InterPro" id="IPR019818">
    <property type="entry name" value="IsoCit/isopropylmalate_DH_CS"/>
</dbReference>
<dbReference type="FunFam" id="3.40.718.10:FF:000006">
    <property type="entry name" value="3-isopropylmalate dehydrogenase"/>
    <property type="match status" value="1"/>
</dbReference>
<dbReference type="SUPFAM" id="SSF53659">
    <property type="entry name" value="Isocitrate/Isopropylmalate dehydrogenase-like"/>
    <property type="match status" value="1"/>
</dbReference>
<dbReference type="EC" id="1.1.1.85" evidence="4 14"/>
<comment type="subunit">
    <text evidence="3 14">Homodimer.</text>
</comment>
<dbReference type="AlphaFoldDB" id="A0A4V1IU22"/>
<evidence type="ECO:0000256" key="3">
    <source>
        <dbReference type="ARBA" id="ARBA00011738"/>
    </source>
</evidence>
<dbReference type="Pfam" id="PF00180">
    <property type="entry name" value="Iso_dh"/>
    <property type="match status" value="1"/>
</dbReference>
<evidence type="ECO:0000256" key="9">
    <source>
        <dbReference type="ARBA" id="ARBA00023002"/>
    </source>
</evidence>
<dbReference type="NCBIfam" id="TIGR00169">
    <property type="entry name" value="leuB"/>
    <property type="match status" value="1"/>
</dbReference>
<dbReference type="OrthoDB" id="419183at2759"/>
<evidence type="ECO:0000256" key="5">
    <source>
        <dbReference type="ARBA" id="ARBA00022430"/>
    </source>
</evidence>
<keyword evidence="9 13" id="KW-0560">Oxidoreductase</keyword>
<dbReference type="SMART" id="SM01329">
    <property type="entry name" value="Iso_dh"/>
    <property type="match status" value="1"/>
</dbReference>
<dbReference type="STRING" id="1555241.A0A4V1IU22"/>
<dbReference type="EMBL" id="ML009255">
    <property type="protein sequence ID" value="RKO97478.1"/>
    <property type="molecule type" value="Genomic_DNA"/>
</dbReference>
<evidence type="ECO:0000256" key="8">
    <source>
        <dbReference type="ARBA" id="ARBA00022842"/>
    </source>
</evidence>
<keyword evidence="12 14" id="KW-0100">Branched-chain amino acid biosynthesis</keyword>
<reference evidence="18 19" key="1">
    <citation type="journal article" date="2018" name="Nat. Microbiol.">
        <title>Leveraging single-cell genomics to expand the fungal tree of life.</title>
        <authorList>
            <person name="Ahrendt S.R."/>
            <person name="Quandt C.A."/>
            <person name="Ciobanu D."/>
            <person name="Clum A."/>
            <person name="Salamov A."/>
            <person name="Andreopoulos B."/>
            <person name="Cheng J.F."/>
            <person name="Woyke T."/>
            <person name="Pelin A."/>
            <person name="Henrissat B."/>
            <person name="Reynolds N.K."/>
            <person name="Benny G.L."/>
            <person name="Smith M.E."/>
            <person name="James T.Y."/>
            <person name="Grigoriev I.V."/>
        </authorList>
    </citation>
    <scope>NUCLEOTIDE SEQUENCE [LARGE SCALE GENOMIC DNA]</scope>
    <source>
        <strain evidence="18 19">ATCC 52028</strain>
    </source>
</reference>
<reference evidence="16" key="3">
    <citation type="submission" date="2018-08" db="EMBL/GenBank/DDBJ databases">
        <title>Leveraging single-cell genomics to expand the Fungal Tree of Life.</title>
        <authorList>
            <consortium name="DOE Joint Genome Institute"/>
            <person name="Ahrendt S.R."/>
            <person name="Quandt C.A."/>
            <person name="Ciobanu D."/>
            <person name="Clum A."/>
            <person name="Salamov A."/>
            <person name="Andreopoulos B."/>
            <person name="Cheng J.-F."/>
            <person name="Woyke T."/>
            <person name="Pelin A."/>
            <person name="Henrissat B."/>
            <person name="Reynolds N."/>
            <person name="Benny G.L."/>
            <person name="Smith M.E."/>
            <person name="James T.Y."/>
            <person name="Grigoriev I.V."/>
        </authorList>
    </citation>
    <scope>NUCLEOTIDE SEQUENCE</scope>
    <source>
        <strain evidence="16">ATCC 52028</strain>
    </source>
</reference>
<comment type="cofactor">
    <cofactor evidence="1">
        <name>Mn(2+)</name>
        <dbReference type="ChEBI" id="CHEBI:29035"/>
    </cofactor>
</comment>
<evidence type="ECO:0000259" key="15">
    <source>
        <dbReference type="SMART" id="SM01329"/>
    </source>
</evidence>
<dbReference type="PANTHER" id="PTHR42979:SF1">
    <property type="entry name" value="3-ISOPROPYLMALATE DEHYDROGENASE"/>
    <property type="match status" value="1"/>
</dbReference>
<evidence type="ECO:0000256" key="10">
    <source>
        <dbReference type="ARBA" id="ARBA00023027"/>
    </source>
</evidence>
<sequence>MVQNAHIVLLPGDGVGPEVTAAARRVLETVAKHRAGAVALTFSEELIGGCAIDATGDPLPDQTLAACRAAQAVLLGAVGGPKWDKAPRRPEQGLLKLRKELGLYANVRPCFFPAASLVDRSSLRAELVRDVNIVVVRELTGGVYFGRHDEEDASGKAVDEMVYTVPEVERITRVAASLAMLSTPPAPIISVDKANVLATSRLWRRVVTDVLAKEYPQIKLSHHLVDSCAMQVIRDPRTMNGILLTENMFGDILSDELSVIPGSLGLLPSASLSGWGRQALGVYEPIHGSAPDIAGMDKANPVGTILSAAMLLRYSLGMDAEAKLVEQAVAHVFDHQNIRTADLGGQATTTEFSRAVVAALEPLLA</sequence>
<gene>
    <name evidence="16" type="ORF">CAUPRSCDRAFT_6456</name>
    <name evidence="17" type="ORF">CXG81DRAFT_15107</name>
</gene>
<keyword evidence="5 14" id="KW-0432">Leucine biosynthesis</keyword>
<dbReference type="PANTHER" id="PTHR42979">
    <property type="entry name" value="3-ISOPROPYLMALATE DEHYDROGENASE"/>
    <property type="match status" value="1"/>
</dbReference>
<dbReference type="GO" id="GO:0009098">
    <property type="term" value="P:L-leucine biosynthetic process"/>
    <property type="evidence" value="ECO:0007669"/>
    <property type="project" value="UniProtKB-UniPathway"/>
</dbReference>
<protein>
    <recommendedName>
        <fullName evidence="4 14">3-isopropylmalate dehydrogenase</fullName>
        <ecNumber evidence="4 14">1.1.1.85</ecNumber>
    </recommendedName>
</protein>
<dbReference type="EMBL" id="ML014326">
    <property type="protein sequence ID" value="RKO99047.1"/>
    <property type="molecule type" value="Genomic_DNA"/>
</dbReference>
<evidence type="ECO:0000313" key="18">
    <source>
        <dbReference type="Proteomes" id="UP000268535"/>
    </source>
</evidence>
<dbReference type="PROSITE" id="PS00470">
    <property type="entry name" value="IDH_IMDH"/>
    <property type="match status" value="1"/>
</dbReference>
<evidence type="ECO:0000256" key="12">
    <source>
        <dbReference type="ARBA" id="ARBA00023304"/>
    </source>
</evidence>
<evidence type="ECO:0000256" key="4">
    <source>
        <dbReference type="ARBA" id="ARBA00013101"/>
    </source>
</evidence>
<dbReference type="UniPathway" id="UPA00048">
    <property type="reaction ID" value="UER00072"/>
</dbReference>
<dbReference type="GO" id="GO:0051287">
    <property type="term" value="F:NAD binding"/>
    <property type="evidence" value="ECO:0007669"/>
    <property type="project" value="InterPro"/>
</dbReference>
<keyword evidence="19" id="KW-1185">Reference proteome</keyword>
<comment type="function">
    <text evidence="14">Catalyzes the oxidation of 3-carboxy-2-hydroxy-4-methylpentanoate (3-isopropylmalate) to 3-carboxy-4-methyl-2-oxopentanoate. The product decarboxylates to 4-methyl-2 oxopentanoate.</text>
</comment>
<evidence type="ECO:0000313" key="16">
    <source>
        <dbReference type="EMBL" id="RKO97478.1"/>
    </source>
</evidence>
<keyword evidence="7 14" id="KW-0479">Metal-binding</keyword>
<dbReference type="Gene3D" id="3.40.718.10">
    <property type="entry name" value="Isopropylmalate Dehydrogenase"/>
    <property type="match status" value="1"/>
</dbReference>
<comment type="catalytic activity">
    <reaction evidence="14">
        <text>(2R,3S)-3-isopropylmalate + NAD(+) = 4-methyl-2-oxopentanoate + CO2 + NADH</text>
        <dbReference type="Rhea" id="RHEA:32271"/>
        <dbReference type="ChEBI" id="CHEBI:16526"/>
        <dbReference type="ChEBI" id="CHEBI:17865"/>
        <dbReference type="ChEBI" id="CHEBI:35121"/>
        <dbReference type="ChEBI" id="CHEBI:57540"/>
        <dbReference type="ChEBI" id="CHEBI:57945"/>
        <dbReference type="EC" id="1.1.1.85"/>
    </reaction>
</comment>
<reference evidence="17" key="2">
    <citation type="submission" date="2018-04" db="EMBL/GenBank/DDBJ databases">
        <title>Leveraging single-cell genomics to expand the Fungal Tree of Life.</title>
        <authorList>
            <consortium name="DOE Joint Genome Institute"/>
            <person name="Ahrendt S.R."/>
            <person name="Quandt C.A."/>
            <person name="Ciobanu D."/>
            <person name="Clum A."/>
            <person name="Salamov A."/>
            <person name="Andreopoulos B."/>
            <person name="Cheng J.-F."/>
            <person name="Woyke T."/>
            <person name="Pelin A."/>
            <person name="Henrissat B."/>
            <person name="Benny G.L."/>
            <person name="Smith M.E."/>
            <person name="James T.Y."/>
            <person name="Grigoriev I.V."/>
        </authorList>
    </citation>
    <scope>NUCLEOTIDE SEQUENCE</scope>
    <source>
        <strain evidence="17">ATCC 52028</strain>
    </source>
</reference>
<dbReference type="InterPro" id="IPR004429">
    <property type="entry name" value="Isopropylmalate_DH"/>
</dbReference>
<keyword evidence="8" id="KW-0460">Magnesium</keyword>
<accession>A0A4V1IU22</accession>
<proteinExistence type="inferred from homology"/>
<evidence type="ECO:0000256" key="14">
    <source>
        <dbReference type="RuleBase" id="RU004445"/>
    </source>
</evidence>
<evidence type="ECO:0000256" key="2">
    <source>
        <dbReference type="ARBA" id="ARBA00007769"/>
    </source>
</evidence>
<evidence type="ECO:0000256" key="13">
    <source>
        <dbReference type="RuleBase" id="RU004443"/>
    </source>
</evidence>
<evidence type="ECO:0000256" key="11">
    <source>
        <dbReference type="ARBA" id="ARBA00023211"/>
    </source>
</evidence>
<name>A0A4V1IU22_9FUNG</name>
<dbReference type="Proteomes" id="UP000274922">
    <property type="component" value="Unassembled WGS sequence"/>
</dbReference>
<dbReference type="InterPro" id="IPR024084">
    <property type="entry name" value="IsoPropMal-DH-like_dom"/>
</dbReference>
<dbReference type="GO" id="GO:0005829">
    <property type="term" value="C:cytosol"/>
    <property type="evidence" value="ECO:0007669"/>
    <property type="project" value="TreeGrafter"/>
</dbReference>
<keyword evidence="6" id="KW-0028">Amino-acid biosynthesis</keyword>
<keyword evidence="11" id="KW-0464">Manganese</keyword>
<organism evidence="17 19">
    <name type="scientific">Caulochytrium protostelioides</name>
    <dbReference type="NCBI Taxonomy" id="1555241"/>
    <lineage>
        <taxon>Eukaryota</taxon>
        <taxon>Fungi</taxon>
        <taxon>Fungi incertae sedis</taxon>
        <taxon>Chytridiomycota</taxon>
        <taxon>Chytridiomycota incertae sedis</taxon>
        <taxon>Chytridiomycetes</taxon>
        <taxon>Caulochytriales</taxon>
        <taxon>Caulochytriaceae</taxon>
        <taxon>Caulochytrium</taxon>
    </lineage>
</organism>
<keyword evidence="10 14" id="KW-0520">NAD</keyword>
<feature type="domain" description="Isopropylmalate dehydrogenase-like" evidence="15">
    <location>
        <begin position="6"/>
        <end position="356"/>
    </location>
</feature>
<evidence type="ECO:0000313" key="19">
    <source>
        <dbReference type="Proteomes" id="UP000274922"/>
    </source>
</evidence>
<evidence type="ECO:0000256" key="1">
    <source>
        <dbReference type="ARBA" id="ARBA00001936"/>
    </source>
</evidence>
<evidence type="ECO:0000256" key="7">
    <source>
        <dbReference type="ARBA" id="ARBA00022723"/>
    </source>
</evidence>
<dbReference type="GO" id="GO:0000287">
    <property type="term" value="F:magnesium ion binding"/>
    <property type="evidence" value="ECO:0007669"/>
    <property type="project" value="InterPro"/>
</dbReference>
<comment type="pathway">
    <text evidence="14">Amino-acid biosynthesis; L-leucine biosynthesis; L-leucine from 3-methyl-2-oxobutanoate: step 3/4.</text>
</comment>
<comment type="similarity">
    <text evidence="2 13">Belongs to the isocitrate and isopropylmalate dehydrogenases family.</text>
</comment>
<comment type="cofactor">
    <cofactor evidence="14">
        <name>Mg(2+)</name>
        <dbReference type="ChEBI" id="CHEBI:18420"/>
    </cofactor>
    <cofactor evidence="14">
        <name>Mn(2+)</name>
        <dbReference type="ChEBI" id="CHEBI:29035"/>
    </cofactor>
    <text evidence="14">Binds 1 Mg(2+) or Mn(2+) ion per subunit.</text>
</comment>
<evidence type="ECO:0000256" key="6">
    <source>
        <dbReference type="ARBA" id="ARBA00022605"/>
    </source>
</evidence>